<sequence length="54" mass="5709">MLNIFARASVSRVTDPMGKVLVRAGLTPNAMTVIGTAGAVLCALGFFPNDMLLW</sequence>
<evidence type="ECO:0000256" key="1">
    <source>
        <dbReference type="SAM" id="Phobius"/>
    </source>
</evidence>
<evidence type="ECO:0000313" key="3">
    <source>
        <dbReference type="Proteomes" id="UP000215223"/>
    </source>
</evidence>
<reference evidence="2 3" key="1">
    <citation type="submission" date="2017-07" db="EMBL/GenBank/DDBJ databases">
        <title>Amycolatopsis thailandensis Genome sequencing and assembly.</title>
        <authorList>
            <person name="Kaur N."/>
            <person name="Mayilraj S."/>
        </authorList>
    </citation>
    <scope>NUCLEOTIDE SEQUENCE [LARGE SCALE GENOMIC DNA]</scope>
    <source>
        <strain evidence="2 3">JCM 16380</strain>
    </source>
</reference>
<gene>
    <name evidence="2" type="ORF">CFP71_41650</name>
</gene>
<organism evidence="2 3">
    <name type="scientific">Amycolatopsis thailandensis</name>
    <dbReference type="NCBI Taxonomy" id="589330"/>
    <lineage>
        <taxon>Bacteria</taxon>
        <taxon>Bacillati</taxon>
        <taxon>Actinomycetota</taxon>
        <taxon>Actinomycetes</taxon>
        <taxon>Pseudonocardiales</taxon>
        <taxon>Pseudonocardiaceae</taxon>
        <taxon>Amycolatopsis</taxon>
    </lineage>
</organism>
<feature type="transmembrane region" description="Helical" evidence="1">
    <location>
        <begin position="20"/>
        <end position="47"/>
    </location>
</feature>
<keyword evidence="1" id="KW-1133">Transmembrane helix</keyword>
<dbReference type="AlphaFoldDB" id="A0A229RA31"/>
<dbReference type="EMBL" id="NMQT01000222">
    <property type="protein sequence ID" value="OXM43311.1"/>
    <property type="molecule type" value="Genomic_DNA"/>
</dbReference>
<feature type="non-terminal residue" evidence="2">
    <location>
        <position position="54"/>
    </location>
</feature>
<proteinExistence type="predicted"/>
<keyword evidence="1" id="KW-0812">Transmembrane</keyword>
<protein>
    <submittedName>
        <fullName evidence="2">Phosphatidylglycerophosphate synthase</fullName>
    </submittedName>
</protein>
<dbReference type="Gene3D" id="1.20.120.1760">
    <property type="match status" value="1"/>
</dbReference>
<dbReference type="Proteomes" id="UP000215223">
    <property type="component" value="Unassembled WGS sequence"/>
</dbReference>
<evidence type="ECO:0000313" key="2">
    <source>
        <dbReference type="EMBL" id="OXM43311.1"/>
    </source>
</evidence>
<name>A0A229RA31_9PSEU</name>
<keyword evidence="1" id="KW-0472">Membrane</keyword>
<accession>A0A229RA31</accession>
<comment type="caution">
    <text evidence="2">The sequence shown here is derived from an EMBL/GenBank/DDBJ whole genome shotgun (WGS) entry which is preliminary data.</text>
</comment>
<dbReference type="InterPro" id="IPR043130">
    <property type="entry name" value="CDP-OH_PTrfase_TM_dom"/>
</dbReference>
<keyword evidence="3" id="KW-1185">Reference proteome</keyword>